<accession>A0A1S7UNJ0</accession>
<evidence type="ECO:0000313" key="4">
    <source>
        <dbReference type="Proteomes" id="UP000054516"/>
    </source>
</evidence>
<feature type="compositionally biased region" description="Basic and acidic residues" evidence="1">
    <location>
        <begin position="56"/>
        <end position="70"/>
    </location>
</feature>
<feature type="compositionally biased region" description="Basic and acidic residues" evidence="1">
    <location>
        <begin position="672"/>
        <end position="696"/>
    </location>
</feature>
<proteinExistence type="predicted"/>
<feature type="region of interest" description="Disordered" evidence="1">
    <location>
        <begin position="623"/>
        <end position="722"/>
    </location>
</feature>
<dbReference type="OrthoDB" id="341259at2759"/>
<feature type="transmembrane region" description="Helical" evidence="2">
    <location>
        <begin position="598"/>
        <end position="621"/>
    </location>
</feature>
<feature type="compositionally biased region" description="Polar residues" evidence="1">
    <location>
        <begin position="75"/>
        <end position="86"/>
    </location>
</feature>
<dbReference type="Proteomes" id="UP000054516">
    <property type="component" value="Unassembled WGS sequence"/>
</dbReference>
<keyword evidence="2" id="KW-0472">Membrane</keyword>
<evidence type="ECO:0000313" key="3">
    <source>
        <dbReference type="EMBL" id="GAP84597.1"/>
    </source>
</evidence>
<organism evidence="3">
    <name type="scientific">Rosellinia necatrix</name>
    <name type="common">White root-rot fungus</name>
    <dbReference type="NCBI Taxonomy" id="77044"/>
    <lineage>
        <taxon>Eukaryota</taxon>
        <taxon>Fungi</taxon>
        <taxon>Dikarya</taxon>
        <taxon>Ascomycota</taxon>
        <taxon>Pezizomycotina</taxon>
        <taxon>Sordariomycetes</taxon>
        <taxon>Xylariomycetidae</taxon>
        <taxon>Xylariales</taxon>
        <taxon>Xylariaceae</taxon>
        <taxon>Rosellinia</taxon>
    </lineage>
</organism>
<feature type="region of interest" description="Disordered" evidence="1">
    <location>
        <begin position="446"/>
        <end position="470"/>
    </location>
</feature>
<dbReference type="STRING" id="77044.A0A1S7UNJ0"/>
<feature type="region of interest" description="Disordered" evidence="1">
    <location>
        <begin position="41"/>
        <end position="119"/>
    </location>
</feature>
<feature type="compositionally biased region" description="Basic and acidic residues" evidence="1">
    <location>
        <begin position="630"/>
        <end position="664"/>
    </location>
</feature>
<reference evidence="3" key="1">
    <citation type="submission" date="2016-03" db="EMBL/GenBank/DDBJ databases">
        <title>Draft genome sequence of Rosellinia necatrix.</title>
        <authorList>
            <person name="Kanematsu S."/>
        </authorList>
    </citation>
    <scope>NUCLEOTIDE SEQUENCE [LARGE SCALE GENOMIC DNA]</scope>
    <source>
        <strain evidence="3">W97</strain>
    </source>
</reference>
<feature type="compositionally biased region" description="Polar residues" evidence="1">
    <location>
        <begin position="697"/>
        <end position="713"/>
    </location>
</feature>
<keyword evidence="2" id="KW-0812">Transmembrane</keyword>
<name>A0A1S7UNJ0_ROSNE</name>
<evidence type="ECO:0000256" key="2">
    <source>
        <dbReference type="SAM" id="Phobius"/>
    </source>
</evidence>
<dbReference type="EMBL" id="DF977456">
    <property type="protein sequence ID" value="GAP84597.1"/>
    <property type="molecule type" value="Genomic_DNA"/>
</dbReference>
<evidence type="ECO:0000256" key="1">
    <source>
        <dbReference type="SAM" id="MobiDB-lite"/>
    </source>
</evidence>
<dbReference type="AlphaFoldDB" id="A0A1S7UNJ0"/>
<dbReference type="Gene3D" id="1.20.58.340">
    <property type="entry name" value="Magnesium transport protein CorA, transmembrane region"/>
    <property type="match status" value="1"/>
</dbReference>
<gene>
    <name evidence="3" type="ORF">SAMD00023353_1101260</name>
</gene>
<keyword evidence="4" id="KW-1185">Reference proteome</keyword>
<sequence length="722" mass="81190">MTRNNLIHNAISSSSVNEFINKSFTNASGIHVAPQQLNQKAADIKAQRTEVTGQYDARKSGSDRGPKDPGEPTGEGSTSAGPNTEQDGAEDMSSGSKRRAKEPATKGQNAPPRPTQEHHSEIEMFALALPYVDSQSDLEKDKKLAQLRQHYGAFEGYPTNFLDDSGPHPTEVIFSRTLDQCFFSSTHNVVNLDGDQVIYNYLNKLSEEWGKIQKKKSKTTKDQPPATLELFEQEIERNHHKTDKGRKLITSPLRLWKIGNLVISAFPDQENSMLSDSELQRRICRSIWESCPISAMDLVLDLVHIFIGFMDQPFSSGLGLSPLWIFERVIAEEAEKQVIRYKQFEKIMKQKHKLGPKQNADASEIRYRMTRAGRQDTPASSQSVNEDFLEVEEQNDTMSLITEEAESFKNVMDVRDELSMIASVIKEQEVAMTQFIDYIGSRGKRLRGSESTQLTNEPRGGSEGMGAEETDPNLQNLNQEMGVIITGVNRWQNRIAGLDKRASMIEKALNHLLDIKLKQSSLQEAGDTKKVVTYTGDLAWESEKRARQSEQQSALIFAFTVVTIWFTPLSFVTGFFAIPSKDFPLDSAQQAVDWKRWQIGLGLFLAFLATLLFSGSVWVSYKRQPKGRKPQQEDREGDNRHSGGAKEQEPSETVKGEAKGKQAEQEQGGPNDDGRRDDRRKANVPFDVDKILEEGQWRSQSWPLTGKNPQTARSFALPVKTK</sequence>
<keyword evidence="2" id="KW-1133">Transmembrane helix</keyword>
<feature type="transmembrane region" description="Helical" evidence="2">
    <location>
        <begin position="554"/>
        <end position="578"/>
    </location>
</feature>
<protein>
    <submittedName>
        <fullName evidence="3">Putative ankyrin repeat protein</fullName>
    </submittedName>
</protein>